<dbReference type="InterPro" id="IPR027417">
    <property type="entry name" value="P-loop_NTPase"/>
</dbReference>
<name>A0A221JZ44_9RHOB</name>
<protein>
    <recommendedName>
        <fullName evidence="10 11">Lon protease</fullName>
        <ecNumber evidence="10 11">3.4.21.53</ecNumber>
    </recommendedName>
    <alternativeName>
        <fullName evidence="10">ATP-dependent protease La</fullName>
    </alternativeName>
</protein>
<evidence type="ECO:0000256" key="14">
    <source>
        <dbReference type="PROSITE-ProRule" id="PRU01122"/>
    </source>
</evidence>
<dbReference type="EC" id="3.4.21.53" evidence="10 11"/>
<dbReference type="Gene3D" id="3.40.50.300">
    <property type="entry name" value="P-loop containing nucleotide triphosphate hydrolases"/>
    <property type="match status" value="1"/>
</dbReference>
<dbReference type="InterPro" id="IPR008268">
    <property type="entry name" value="Peptidase_S16_AS"/>
</dbReference>
<evidence type="ECO:0000256" key="5">
    <source>
        <dbReference type="ARBA" id="ARBA00022801"/>
    </source>
</evidence>
<sequence length="816" mass="90051">MPKQGPVVLLDKEKSMQEPLNASYPVLPLRDIVVFPHMIVPLFVGRDKSVRALEEVMADDKQILLSSQIDPSEDDPEASGIYKAGVLANVLQLLKLPDGTVKVLVEGQARVRITEYLENDSFFEARAEYLTEMPGDVSTTEALLRTVADEFERYAKVRKNVPEEALTAVGDTVEPAKLADLVAGHLGIEVNQKQELLETLSISERLEKVYGLMQGEMSVLQVEKKIKTRVKSQMERTQREYYLNEQMKAIQQELGDGEDGKNEVAELEAKIVATKLSKEAREKADSEIKKLKNMSPMSAEATVVRNYLDWMLSIPWGVKSRVKKDLGRAQKVLDDDHYGLDKVKERIVEYLAVQQRSKKMKGPIMCLVGPPGVGKTSLGKSVAKATGREFIRISLGGVRDESEIRGHRRTYIGSMPGKIIQALKKAKTTNPLILLDEIDKMGQDFRGDPASAMLEVLDPEQNGTFVDHYLEVEYDLSNVMFLTTSNSYNMPGPLLDRMEIIPLAGYTEDEKREIAKHHLLAKQIKNHGLKKSEFELTDEGLTDIIRFYTREAGVRNLEREIAKVARKALTKIVKKEVESISVTSDNLDEFLGVRKHRYGLAELEDQIGVVTGLAYTSVGGELLQIEALRLPGKGRMKTTGKLGDVMKESIDAASSYVRSISPKIGVKPTQFDKIDIHVHVPDGATPKDGPSAGLAMVTSIVSVLTQIPVRKDIAMTGEVSLRGNAMPIGGLKEKLLAALRGGIKTVLIPQENEKDMAEIPDNVKEGMTIIPVSHVSEVLKHALVREPEAIEWDEVAEETAAAAAASKAAATGATAH</sequence>
<dbReference type="SMART" id="SM00382">
    <property type="entry name" value="AAA"/>
    <property type="match status" value="1"/>
</dbReference>
<dbReference type="InterPro" id="IPR046336">
    <property type="entry name" value="Lon_prtase_N_sf"/>
</dbReference>
<dbReference type="GO" id="GO:0004252">
    <property type="term" value="F:serine-type endopeptidase activity"/>
    <property type="evidence" value="ECO:0007669"/>
    <property type="project" value="UniProtKB-UniRule"/>
</dbReference>
<dbReference type="AlphaFoldDB" id="A0A221JZ44"/>
<comment type="induction">
    <text evidence="10">By heat shock.</text>
</comment>
<dbReference type="GO" id="GO:0034605">
    <property type="term" value="P:cellular response to heat"/>
    <property type="evidence" value="ECO:0007669"/>
    <property type="project" value="UniProtKB-UniRule"/>
</dbReference>
<evidence type="ECO:0000313" key="19">
    <source>
        <dbReference type="Proteomes" id="UP000199754"/>
    </source>
</evidence>
<evidence type="ECO:0000256" key="2">
    <source>
        <dbReference type="ARBA" id="ARBA00022490"/>
    </source>
</evidence>
<evidence type="ECO:0000256" key="10">
    <source>
        <dbReference type="HAMAP-Rule" id="MF_01973"/>
    </source>
</evidence>
<dbReference type="GO" id="GO:0006515">
    <property type="term" value="P:protein quality control for misfolded or incompletely synthesized proteins"/>
    <property type="evidence" value="ECO:0007669"/>
    <property type="project" value="UniProtKB-UniRule"/>
</dbReference>
<evidence type="ECO:0000256" key="9">
    <source>
        <dbReference type="ARBA" id="ARBA00050665"/>
    </source>
</evidence>
<dbReference type="FunFam" id="1.20.5.5270:FF:000002">
    <property type="entry name" value="Lon protease homolog"/>
    <property type="match status" value="1"/>
</dbReference>
<feature type="active site" evidence="10 12">
    <location>
        <position position="734"/>
    </location>
</feature>
<evidence type="ECO:0000256" key="1">
    <source>
        <dbReference type="ARBA" id="ARBA00004496"/>
    </source>
</evidence>
<evidence type="ECO:0000256" key="4">
    <source>
        <dbReference type="ARBA" id="ARBA00022741"/>
    </source>
</evidence>
<dbReference type="PIRSF" id="PIRSF001174">
    <property type="entry name" value="Lon_proteas"/>
    <property type="match status" value="1"/>
</dbReference>
<evidence type="ECO:0000256" key="13">
    <source>
        <dbReference type="PIRSR" id="PIRSR001174-2"/>
    </source>
</evidence>
<keyword evidence="19" id="KW-1185">Reference proteome</keyword>
<evidence type="ECO:0000259" key="17">
    <source>
        <dbReference type="PROSITE" id="PS51787"/>
    </source>
</evidence>
<keyword evidence="3 10" id="KW-0645">Protease</keyword>
<evidence type="ECO:0000256" key="11">
    <source>
        <dbReference type="PIRNR" id="PIRNR001174"/>
    </source>
</evidence>
<evidence type="ECO:0000256" key="15">
    <source>
        <dbReference type="RuleBase" id="RU000591"/>
    </source>
</evidence>
<evidence type="ECO:0000256" key="8">
    <source>
        <dbReference type="ARBA" id="ARBA00023016"/>
    </source>
</evidence>
<keyword evidence="6 10" id="KW-0720">Serine protease</keyword>
<dbReference type="eggNOG" id="COG0466">
    <property type="taxonomic scope" value="Bacteria"/>
</dbReference>
<keyword evidence="5 10" id="KW-0378">Hydrolase</keyword>
<dbReference type="SUPFAM" id="SSF88697">
    <property type="entry name" value="PUA domain-like"/>
    <property type="match status" value="1"/>
</dbReference>
<feature type="active site" evidence="10 12">
    <location>
        <position position="691"/>
    </location>
</feature>
<dbReference type="GO" id="GO:0004176">
    <property type="term" value="F:ATP-dependent peptidase activity"/>
    <property type="evidence" value="ECO:0007669"/>
    <property type="project" value="UniProtKB-UniRule"/>
</dbReference>
<accession>A0A221JZ44</accession>
<evidence type="ECO:0000313" key="18">
    <source>
        <dbReference type="EMBL" id="ASM72008.1"/>
    </source>
</evidence>
<dbReference type="Pfam" id="PF00004">
    <property type="entry name" value="AAA"/>
    <property type="match status" value="1"/>
</dbReference>
<comment type="catalytic activity">
    <reaction evidence="9 10 11 14">
        <text>Hydrolysis of proteins in presence of ATP.</text>
        <dbReference type="EC" id="3.4.21.53"/>
    </reaction>
</comment>
<dbReference type="Gene3D" id="3.30.230.10">
    <property type="match status" value="1"/>
</dbReference>
<keyword evidence="8 10" id="KW-0346">Stress response</keyword>
<keyword evidence="4 10" id="KW-0547">Nucleotide-binding</keyword>
<evidence type="ECO:0000256" key="7">
    <source>
        <dbReference type="ARBA" id="ARBA00022840"/>
    </source>
</evidence>
<reference evidence="18 19" key="1">
    <citation type="submission" date="2017-07" db="EMBL/GenBank/DDBJ databases">
        <title>Genome Sequence of Sulfitobacter pseudonitzschiae Strain SMR1 Isolated from a culture of the Diatom Skeletonema marinoi.</title>
        <authorList>
            <person name="Topel M."/>
            <person name="Pinder M.I.M."/>
            <person name="Johansson O.N."/>
            <person name="Kourtchenko O."/>
            <person name="Godhe A."/>
            <person name="Clarke A.K."/>
        </authorList>
    </citation>
    <scope>NUCLEOTIDE SEQUENCE [LARGE SCALE GENOMIC DNA]</scope>
    <source>
        <strain evidence="18 19">SMR1</strain>
    </source>
</reference>
<dbReference type="Pfam" id="PF22667">
    <property type="entry name" value="Lon_lid"/>
    <property type="match status" value="1"/>
</dbReference>
<dbReference type="SMART" id="SM00464">
    <property type="entry name" value="LON"/>
    <property type="match status" value="1"/>
</dbReference>
<dbReference type="PROSITE" id="PS01046">
    <property type="entry name" value="LON_SER"/>
    <property type="match status" value="1"/>
</dbReference>
<dbReference type="Pfam" id="PF05362">
    <property type="entry name" value="Lon_C"/>
    <property type="match status" value="1"/>
</dbReference>
<dbReference type="SUPFAM" id="SSF52540">
    <property type="entry name" value="P-loop containing nucleoside triphosphate hydrolases"/>
    <property type="match status" value="1"/>
</dbReference>
<dbReference type="PROSITE" id="PS51786">
    <property type="entry name" value="LON_PROTEOLYTIC"/>
    <property type="match status" value="1"/>
</dbReference>
<dbReference type="InterPro" id="IPR020568">
    <property type="entry name" value="Ribosomal_Su5_D2-typ_SF"/>
</dbReference>
<dbReference type="InterPro" id="IPR015947">
    <property type="entry name" value="PUA-like_sf"/>
</dbReference>
<dbReference type="Gene3D" id="1.10.8.60">
    <property type="match status" value="1"/>
</dbReference>
<dbReference type="Gene3D" id="2.30.130.40">
    <property type="entry name" value="LON domain-like"/>
    <property type="match status" value="1"/>
</dbReference>
<dbReference type="InterPro" id="IPR004815">
    <property type="entry name" value="Lon_bac/euk-typ"/>
</dbReference>
<dbReference type="Gene3D" id="1.20.58.1480">
    <property type="match status" value="1"/>
</dbReference>
<dbReference type="Gene3D" id="1.20.5.5270">
    <property type="match status" value="1"/>
</dbReference>
<dbReference type="GO" id="GO:0043565">
    <property type="term" value="F:sequence-specific DNA binding"/>
    <property type="evidence" value="ECO:0007669"/>
    <property type="project" value="UniProtKB-UniRule"/>
</dbReference>
<comment type="subcellular location">
    <subcellularLocation>
        <location evidence="1 10 11">Cytoplasm</location>
    </subcellularLocation>
</comment>
<dbReference type="Proteomes" id="UP000199754">
    <property type="component" value="Chromosome"/>
</dbReference>
<comment type="subunit">
    <text evidence="10 11">Homohexamer. Organized in a ring with a central cavity.</text>
</comment>
<feature type="domain" description="Lon N-terminal" evidence="17">
    <location>
        <begin position="24"/>
        <end position="217"/>
    </location>
</feature>
<dbReference type="KEGG" id="spse:SULPSESMR1_01184"/>
<dbReference type="InterPro" id="IPR008269">
    <property type="entry name" value="Lon_proteolytic"/>
</dbReference>
<dbReference type="NCBIfam" id="NF008053">
    <property type="entry name" value="PRK10787.1"/>
    <property type="match status" value="1"/>
</dbReference>
<dbReference type="InterPro" id="IPR027543">
    <property type="entry name" value="Lon_bac"/>
</dbReference>
<dbReference type="NCBIfam" id="TIGR00763">
    <property type="entry name" value="lon"/>
    <property type="match status" value="1"/>
</dbReference>
<evidence type="ECO:0000259" key="16">
    <source>
        <dbReference type="PROSITE" id="PS51786"/>
    </source>
</evidence>
<evidence type="ECO:0000256" key="12">
    <source>
        <dbReference type="PIRSR" id="PIRSR001174-1"/>
    </source>
</evidence>
<keyword evidence="7 10" id="KW-0067">ATP-binding</keyword>
<feature type="domain" description="Lon proteolytic" evidence="16">
    <location>
        <begin position="604"/>
        <end position="785"/>
    </location>
</feature>
<dbReference type="HAMAP" id="MF_01973">
    <property type="entry name" value="lon_bact"/>
    <property type="match status" value="1"/>
</dbReference>
<dbReference type="SUPFAM" id="SSF54211">
    <property type="entry name" value="Ribosomal protein S5 domain 2-like"/>
    <property type="match status" value="1"/>
</dbReference>
<dbReference type="GO" id="GO:0005524">
    <property type="term" value="F:ATP binding"/>
    <property type="evidence" value="ECO:0007669"/>
    <property type="project" value="UniProtKB-UniRule"/>
</dbReference>
<dbReference type="FunFam" id="3.40.50.300:FF:000021">
    <property type="entry name" value="Lon protease homolog"/>
    <property type="match status" value="1"/>
</dbReference>
<dbReference type="InterPro" id="IPR003111">
    <property type="entry name" value="Lon_prtase_N"/>
</dbReference>
<dbReference type="InterPro" id="IPR027065">
    <property type="entry name" value="Lon_Prtase"/>
</dbReference>
<keyword evidence="2 10" id="KW-0963">Cytoplasm</keyword>
<dbReference type="InterPro" id="IPR003959">
    <property type="entry name" value="ATPase_AAA_core"/>
</dbReference>
<evidence type="ECO:0000256" key="6">
    <source>
        <dbReference type="ARBA" id="ARBA00022825"/>
    </source>
</evidence>
<dbReference type="CDD" id="cd19500">
    <property type="entry name" value="RecA-like_Lon"/>
    <property type="match status" value="1"/>
</dbReference>
<dbReference type="PRINTS" id="PR00830">
    <property type="entry name" value="ENDOLAPTASE"/>
</dbReference>
<feature type="binding site" evidence="10 13">
    <location>
        <begin position="369"/>
        <end position="376"/>
    </location>
    <ligand>
        <name>ATP</name>
        <dbReference type="ChEBI" id="CHEBI:30616"/>
    </ligand>
</feature>
<dbReference type="STRING" id="1402135.SAMN05444149_101490"/>
<dbReference type="InterPro" id="IPR003593">
    <property type="entry name" value="AAA+_ATPase"/>
</dbReference>
<proteinExistence type="evidence at transcript level"/>
<dbReference type="PANTHER" id="PTHR10046">
    <property type="entry name" value="ATP DEPENDENT LON PROTEASE FAMILY MEMBER"/>
    <property type="match status" value="1"/>
</dbReference>
<dbReference type="PROSITE" id="PS51787">
    <property type="entry name" value="LON_N"/>
    <property type="match status" value="1"/>
</dbReference>
<organism evidence="18 19">
    <name type="scientific">Pseudosulfitobacter pseudonitzschiae</name>
    <dbReference type="NCBI Taxonomy" id="1402135"/>
    <lineage>
        <taxon>Bacteria</taxon>
        <taxon>Pseudomonadati</taxon>
        <taxon>Pseudomonadota</taxon>
        <taxon>Alphaproteobacteria</taxon>
        <taxon>Rhodobacterales</taxon>
        <taxon>Roseobacteraceae</taxon>
        <taxon>Pseudosulfitobacter</taxon>
    </lineage>
</organism>
<comment type="function">
    <text evidence="10">ATP-dependent serine protease that mediates the selective degradation of mutant and abnormal proteins as well as certain short-lived regulatory proteins. Required for cellular homeostasis and for survival from DNA damage and developmental changes induced by stress. Degrades polypeptides processively to yield small peptide fragments that are 5 to 10 amino acids long. Binds to DNA in a double-stranded, site-specific manner.</text>
</comment>
<gene>
    <name evidence="10 18" type="primary">lon</name>
    <name evidence="18" type="ORF">SULPSESMR1_01184</name>
</gene>
<dbReference type="GO" id="GO:0016887">
    <property type="term" value="F:ATP hydrolysis activity"/>
    <property type="evidence" value="ECO:0007669"/>
    <property type="project" value="UniProtKB-UniRule"/>
</dbReference>
<dbReference type="EMBL" id="CP022415">
    <property type="protein sequence ID" value="ASM72008.1"/>
    <property type="molecule type" value="Genomic_DNA"/>
</dbReference>
<dbReference type="InterPro" id="IPR014721">
    <property type="entry name" value="Ribsml_uS5_D2-typ_fold_subgr"/>
</dbReference>
<evidence type="ECO:0000256" key="3">
    <source>
        <dbReference type="ARBA" id="ARBA00022670"/>
    </source>
</evidence>
<dbReference type="InterPro" id="IPR054594">
    <property type="entry name" value="Lon_lid"/>
</dbReference>
<comment type="similarity">
    <text evidence="10 11 14 15">Belongs to the peptidase S16 family.</text>
</comment>
<dbReference type="Pfam" id="PF02190">
    <property type="entry name" value="LON_substr_bdg"/>
    <property type="match status" value="1"/>
</dbReference>
<dbReference type="GO" id="GO:0005737">
    <property type="term" value="C:cytoplasm"/>
    <property type="evidence" value="ECO:0007669"/>
    <property type="project" value="UniProtKB-SubCell"/>
</dbReference>